<dbReference type="Pfam" id="PF15488">
    <property type="entry name" value="DUF4645"/>
    <property type="match status" value="1"/>
</dbReference>
<dbReference type="InterPro" id="IPR027891">
    <property type="entry name" value="DUF4645"/>
</dbReference>
<dbReference type="Proteomes" id="UP000645828">
    <property type="component" value="Unassembled WGS sequence"/>
</dbReference>
<accession>A0A811YDS3</accession>
<comment type="caution">
    <text evidence="2">The sequence shown here is derived from an EMBL/GenBank/DDBJ whole genome shotgun (WGS) entry which is preliminary data.</text>
</comment>
<keyword evidence="3" id="KW-1185">Reference proteome</keyword>
<feature type="region of interest" description="Disordered" evidence="1">
    <location>
        <begin position="1"/>
        <end position="145"/>
    </location>
</feature>
<dbReference type="PANTHER" id="PTHR37343">
    <property type="entry name" value="PROLINE-RICH PROTEIN 32"/>
    <property type="match status" value="1"/>
</dbReference>
<name>A0A811YDS3_NYCPR</name>
<reference evidence="2" key="1">
    <citation type="submission" date="2020-12" db="EMBL/GenBank/DDBJ databases">
        <authorList>
            <consortium name="Molecular Ecology Group"/>
        </authorList>
    </citation>
    <scope>NUCLEOTIDE SEQUENCE</scope>
    <source>
        <strain evidence="2">TBG_1078</strain>
    </source>
</reference>
<evidence type="ECO:0000313" key="2">
    <source>
        <dbReference type="EMBL" id="CAD7673547.1"/>
    </source>
</evidence>
<proteinExistence type="predicted"/>
<feature type="compositionally biased region" description="Pro residues" evidence="1">
    <location>
        <begin position="105"/>
        <end position="117"/>
    </location>
</feature>
<dbReference type="PANTHER" id="PTHR37343:SF1">
    <property type="entry name" value="PROLINE-RICH PROTEIN 32"/>
    <property type="match status" value="1"/>
</dbReference>
<feature type="compositionally biased region" description="Basic and acidic residues" evidence="1">
    <location>
        <begin position="1"/>
        <end position="10"/>
    </location>
</feature>
<gene>
    <name evidence="2" type="ORF">NYPRO_LOCUS6342</name>
</gene>
<protein>
    <submittedName>
        <fullName evidence="2">(raccoon dog) hypothetical protein</fullName>
    </submittedName>
</protein>
<evidence type="ECO:0000256" key="1">
    <source>
        <dbReference type="SAM" id="MobiDB-lite"/>
    </source>
</evidence>
<dbReference type="EMBL" id="CAJHUB010000671">
    <property type="protein sequence ID" value="CAD7673547.1"/>
    <property type="molecule type" value="Genomic_DNA"/>
</dbReference>
<dbReference type="AlphaFoldDB" id="A0A811YDS3"/>
<evidence type="ECO:0000313" key="3">
    <source>
        <dbReference type="Proteomes" id="UP000645828"/>
    </source>
</evidence>
<organism evidence="2 3">
    <name type="scientific">Nyctereutes procyonoides</name>
    <name type="common">Raccoon dog</name>
    <name type="synonym">Canis procyonoides</name>
    <dbReference type="NCBI Taxonomy" id="34880"/>
    <lineage>
        <taxon>Eukaryota</taxon>
        <taxon>Metazoa</taxon>
        <taxon>Chordata</taxon>
        <taxon>Craniata</taxon>
        <taxon>Vertebrata</taxon>
        <taxon>Euteleostomi</taxon>
        <taxon>Mammalia</taxon>
        <taxon>Eutheria</taxon>
        <taxon>Laurasiatheria</taxon>
        <taxon>Carnivora</taxon>
        <taxon>Caniformia</taxon>
        <taxon>Canidae</taxon>
        <taxon>Nyctereutes</taxon>
    </lineage>
</organism>
<sequence length="198" mass="21430">MPKDDAEPWGHHRILLRPPSITPPRPRSLHSCSRAHEHPYGPPPAATEESLSAAEVNSSEGLGGWRLKEQDSMNVSQEFSGSPPAPMMGGQGAAVGAPRDGFFPPRGPQVRAPPPHIPTIRSGNTRKASKEGLAHGSFPQGSQWHPTENWSGSLPFFSPFLAMPIAFAPPPILGPLLPSYFANFPPWGTCTLRENQRQ</sequence>